<feature type="compositionally biased region" description="Basic and acidic residues" evidence="1">
    <location>
        <begin position="1"/>
        <end position="12"/>
    </location>
</feature>
<accession>A0AAW1NFI3</accession>
<organism evidence="2 3">
    <name type="scientific">Popillia japonica</name>
    <name type="common">Japanese beetle</name>
    <dbReference type="NCBI Taxonomy" id="7064"/>
    <lineage>
        <taxon>Eukaryota</taxon>
        <taxon>Metazoa</taxon>
        <taxon>Ecdysozoa</taxon>
        <taxon>Arthropoda</taxon>
        <taxon>Hexapoda</taxon>
        <taxon>Insecta</taxon>
        <taxon>Pterygota</taxon>
        <taxon>Neoptera</taxon>
        <taxon>Endopterygota</taxon>
        <taxon>Coleoptera</taxon>
        <taxon>Polyphaga</taxon>
        <taxon>Scarabaeiformia</taxon>
        <taxon>Scarabaeidae</taxon>
        <taxon>Rutelinae</taxon>
        <taxon>Popillia</taxon>
    </lineage>
</organism>
<sequence>MRTDDAKKRDNPEYCSNIWGGGDGGRNGSPLGGGRNTAKNWERGRWQADLLAADDVTHREQEAIQLLISDGLLALPLTDIKQIRLFVLIRVTRTPKSTINFHFDLESGRMLAKLLDGHVAVHLDTMNKSLDVLG</sequence>
<keyword evidence="3" id="KW-1185">Reference proteome</keyword>
<protein>
    <submittedName>
        <fullName evidence="2">Uncharacterized protein</fullName>
    </submittedName>
</protein>
<feature type="region of interest" description="Disordered" evidence="1">
    <location>
        <begin position="1"/>
        <end position="39"/>
    </location>
</feature>
<evidence type="ECO:0000256" key="1">
    <source>
        <dbReference type="SAM" id="MobiDB-lite"/>
    </source>
</evidence>
<evidence type="ECO:0000313" key="3">
    <source>
        <dbReference type="Proteomes" id="UP001458880"/>
    </source>
</evidence>
<evidence type="ECO:0000313" key="2">
    <source>
        <dbReference type="EMBL" id="KAK9759019.1"/>
    </source>
</evidence>
<reference evidence="2 3" key="1">
    <citation type="journal article" date="2024" name="BMC Genomics">
        <title>De novo assembly and annotation of Popillia japonica's genome with initial clues to its potential as an invasive pest.</title>
        <authorList>
            <person name="Cucini C."/>
            <person name="Boschi S."/>
            <person name="Funari R."/>
            <person name="Cardaioli E."/>
            <person name="Iannotti N."/>
            <person name="Marturano G."/>
            <person name="Paoli F."/>
            <person name="Bruttini M."/>
            <person name="Carapelli A."/>
            <person name="Frati F."/>
            <person name="Nardi F."/>
        </authorList>
    </citation>
    <scope>NUCLEOTIDE SEQUENCE [LARGE SCALE GENOMIC DNA]</scope>
    <source>
        <strain evidence="2">DMR45628</strain>
    </source>
</reference>
<name>A0AAW1NFI3_POPJA</name>
<dbReference type="EMBL" id="JASPKY010000002">
    <property type="protein sequence ID" value="KAK9759019.1"/>
    <property type="molecule type" value="Genomic_DNA"/>
</dbReference>
<feature type="compositionally biased region" description="Gly residues" evidence="1">
    <location>
        <begin position="19"/>
        <end position="35"/>
    </location>
</feature>
<gene>
    <name evidence="2" type="ORF">QE152_g186</name>
</gene>
<dbReference type="Proteomes" id="UP001458880">
    <property type="component" value="Unassembled WGS sequence"/>
</dbReference>
<dbReference type="AlphaFoldDB" id="A0AAW1NFI3"/>
<proteinExistence type="predicted"/>
<comment type="caution">
    <text evidence="2">The sequence shown here is derived from an EMBL/GenBank/DDBJ whole genome shotgun (WGS) entry which is preliminary data.</text>
</comment>